<dbReference type="FunFam" id="3.30.70.2510:FF:000001">
    <property type="entry name" value="tRNA pseudouridine synthase Pus10"/>
    <property type="match status" value="1"/>
</dbReference>
<evidence type="ECO:0000256" key="3">
    <source>
        <dbReference type="ARBA" id="ARBA00022694"/>
    </source>
</evidence>
<comment type="similarity">
    <text evidence="1">Belongs to the pseudouridine synthase Pus10 family.</text>
</comment>
<dbReference type="GO" id="GO:0031119">
    <property type="term" value="P:tRNA pseudouridine synthesis"/>
    <property type="evidence" value="ECO:0007669"/>
    <property type="project" value="UniProtKB-ARBA"/>
</dbReference>
<dbReference type="PANTHER" id="PTHR21568:SF0">
    <property type="entry name" value="TRNA PSEUDOURIDINE SYNTHASE PUS10"/>
    <property type="match status" value="1"/>
</dbReference>
<evidence type="ECO:0000256" key="4">
    <source>
        <dbReference type="ARBA" id="ARBA00023235"/>
    </source>
</evidence>
<evidence type="ECO:0000256" key="6">
    <source>
        <dbReference type="ARBA" id="ARBA00079393"/>
    </source>
</evidence>
<dbReference type="GO" id="GO:0160148">
    <property type="term" value="F:tRNA pseudouridine(55) synthase activity"/>
    <property type="evidence" value="ECO:0007669"/>
    <property type="project" value="UniProtKB-EC"/>
</dbReference>
<gene>
    <name evidence="10" type="ORF">H310_04294</name>
</gene>
<dbReference type="InterPro" id="IPR048742">
    <property type="entry name" value="Pus10_N_euk"/>
</dbReference>
<evidence type="ECO:0000259" key="8">
    <source>
        <dbReference type="Pfam" id="PF21237"/>
    </source>
</evidence>
<sequence length="493" mass="54092">MAANATLLGLLPAGSFEKLHALKSLGVCVRCILRYAAVTDHELYSLDSAELSATWDTFSAAQGQPVPDAPAAIAGVCTCCLDVFEGALGASNRADLVAKAKDCGYATTTFMIAIQIPSATLIRQHSLSHHVKFPSTPIDLKEVLKWCLTPILATALNNATYVATSDVSIHLHFQHELSEQEAMQVPTIRDTIMQNKRRKLEIDAFGAVTRALQSMHDFPSTMPCPPTVAKTPCSLTVKMERAPTYVAGRYLKYQRGLSQTPWVLDGERLGESSVEEAIGDIVLPHFHAKSYKFHTAGREDVDVRMLGNGRPFILELIDAKVAALPSPAHYERIQAEVNETNADRVEIRGFQLTDKKRFSVLQAGADSKRKTYCCVVWVAEKLTPDRVATLNSISDLAVAQKTPGTFLCAHRVNGRAIVRVLHRRTLLTRPKVIHSANVTVLNDHYMLLRLTTSAGTYVKEFVHGDLGRTLPNVSTLLGCDADILQLDVEDLVE</sequence>
<dbReference type="eggNOG" id="KOG2364">
    <property type="taxonomic scope" value="Eukaryota"/>
</dbReference>
<evidence type="ECO:0000256" key="1">
    <source>
        <dbReference type="ARBA" id="ARBA00009652"/>
    </source>
</evidence>
<dbReference type="EMBL" id="KI913957">
    <property type="protein sequence ID" value="ETW05362.1"/>
    <property type="molecule type" value="Genomic_DNA"/>
</dbReference>
<dbReference type="EC" id="5.4.99.25" evidence="2"/>
<feature type="domain" description="Pus10-like C-terminal" evidence="9">
    <location>
        <begin position="245"/>
        <end position="490"/>
    </location>
</feature>
<protein>
    <recommendedName>
        <fullName evidence="2">tRNA pseudouridine(55) synthase</fullName>
        <ecNumber evidence="2">5.4.99.25</ecNumber>
    </recommendedName>
    <alternativeName>
        <fullName evidence="7">tRNA pseudouridine 55 synthase</fullName>
    </alternativeName>
    <alternativeName>
        <fullName evidence="5">tRNA pseudouridylate synthase</fullName>
    </alternativeName>
    <alternativeName>
        <fullName evidence="6">tRNA-uridine isomerase</fullName>
    </alternativeName>
</protein>
<dbReference type="SUPFAM" id="SSF55120">
    <property type="entry name" value="Pseudouridine synthase"/>
    <property type="match status" value="1"/>
</dbReference>
<evidence type="ECO:0000256" key="7">
    <source>
        <dbReference type="ARBA" id="ARBA00083669"/>
    </source>
</evidence>
<dbReference type="GeneID" id="20081344"/>
<dbReference type="InterPro" id="IPR048741">
    <property type="entry name" value="Pus10-like_C"/>
</dbReference>
<keyword evidence="4" id="KW-0413">Isomerase</keyword>
<feature type="domain" description="Pus10 N-terminal eukaryotes" evidence="8">
    <location>
        <begin position="77"/>
        <end position="234"/>
    </location>
</feature>
<dbReference type="AlphaFoldDB" id="A0A024UHL9"/>
<name>A0A024UHL9_9STRA</name>
<dbReference type="OrthoDB" id="271937at2759"/>
<dbReference type="InterPro" id="IPR039894">
    <property type="entry name" value="Pus10-like"/>
</dbReference>
<proteinExistence type="inferred from homology"/>
<dbReference type="GO" id="GO:0003723">
    <property type="term" value="F:RNA binding"/>
    <property type="evidence" value="ECO:0007669"/>
    <property type="project" value="InterPro"/>
</dbReference>
<evidence type="ECO:0000256" key="2">
    <source>
        <dbReference type="ARBA" id="ARBA00012787"/>
    </source>
</evidence>
<dbReference type="PANTHER" id="PTHR21568">
    <property type="entry name" value="TRNA PSEUDOURIDINE SYNTHASE PUS10"/>
    <property type="match status" value="1"/>
</dbReference>
<dbReference type="Pfam" id="PF21238">
    <property type="entry name" value="Pus10_C"/>
    <property type="match status" value="1"/>
</dbReference>
<keyword evidence="3" id="KW-0819">tRNA processing</keyword>
<dbReference type="FunFam" id="3.30.70.3190:FF:000001">
    <property type="entry name" value="tRNA pseudouridine synthase Pus10"/>
    <property type="match status" value="1"/>
</dbReference>
<evidence type="ECO:0000256" key="5">
    <source>
        <dbReference type="ARBA" id="ARBA00075270"/>
    </source>
</evidence>
<dbReference type="InterPro" id="IPR020103">
    <property type="entry name" value="PsdUridine_synth_cat_dom_sf"/>
</dbReference>
<dbReference type="STRING" id="157072.A0A024UHL9"/>
<dbReference type="Pfam" id="PF21237">
    <property type="entry name" value="Pus10_N_euk"/>
    <property type="match status" value="1"/>
</dbReference>
<reference evidence="10" key="1">
    <citation type="submission" date="2013-12" db="EMBL/GenBank/DDBJ databases">
        <title>The Genome Sequence of Aphanomyces invadans NJM9701.</title>
        <authorList>
            <consortium name="The Broad Institute Genomics Platform"/>
            <person name="Russ C."/>
            <person name="Tyler B."/>
            <person name="van West P."/>
            <person name="Dieguez-Uribeondo J."/>
            <person name="Young S.K."/>
            <person name="Zeng Q."/>
            <person name="Gargeya S."/>
            <person name="Fitzgerald M."/>
            <person name="Abouelleil A."/>
            <person name="Alvarado L."/>
            <person name="Chapman S.B."/>
            <person name="Gainer-Dewar J."/>
            <person name="Goldberg J."/>
            <person name="Griggs A."/>
            <person name="Gujja S."/>
            <person name="Hansen M."/>
            <person name="Howarth C."/>
            <person name="Imamovic A."/>
            <person name="Ireland A."/>
            <person name="Larimer J."/>
            <person name="McCowan C."/>
            <person name="Murphy C."/>
            <person name="Pearson M."/>
            <person name="Poon T.W."/>
            <person name="Priest M."/>
            <person name="Roberts A."/>
            <person name="Saif S."/>
            <person name="Shea T."/>
            <person name="Sykes S."/>
            <person name="Wortman J."/>
            <person name="Nusbaum C."/>
            <person name="Birren B."/>
        </authorList>
    </citation>
    <scope>NUCLEOTIDE SEQUENCE [LARGE SCALE GENOMIC DNA]</scope>
    <source>
        <strain evidence="10">NJM9701</strain>
    </source>
</reference>
<dbReference type="Gene3D" id="3.30.70.3190">
    <property type="match status" value="1"/>
</dbReference>
<dbReference type="Gene3D" id="3.30.70.2510">
    <property type="match status" value="1"/>
</dbReference>
<accession>A0A024UHL9</accession>
<evidence type="ECO:0000259" key="9">
    <source>
        <dbReference type="Pfam" id="PF21238"/>
    </source>
</evidence>
<dbReference type="RefSeq" id="XP_008866809.1">
    <property type="nucleotide sequence ID" value="XM_008868587.1"/>
</dbReference>
<dbReference type="VEuPathDB" id="FungiDB:H310_04294"/>
<evidence type="ECO:0000313" key="10">
    <source>
        <dbReference type="EMBL" id="ETW05362.1"/>
    </source>
</evidence>
<organism evidence="10">
    <name type="scientific">Aphanomyces invadans</name>
    <dbReference type="NCBI Taxonomy" id="157072"/>
    <lineage>
        <taxon>Eukaryota</taxon>
        <taxon>Sar</taxon>
        <taxon>Stramenopiles</taxon>
        <taxon>Oomycota</taxon>
        <taxon>Saprolegniomycetes</taxon>
        <taxon>Saprolegniales</taxon>
        <taxon>Verrucalvaceae</taxon>
        <taxon>Aphanomyces</taxon>
    </lineage>
</organism>